<evidence type="ECO:0000313" key="3">
    <source>
        <dbReference type="Proteomes" id="UP000482155"/>
    </source>
</evidence>
<organism evidence="2 3">
    <name type="scientific">Noviherbaspirillum galbum</name>
    <dbReference type="NCBI Taxonomy" id="2709383"/>
    <lineage>
        <taxon>Bacteria</taxon>
        <taxon>Pseudomonadati</taxon>
        <taxon>Pseudomonadota</taxon>
        <taxon>Betaproteobacteria</taxon>
        <taxon>Burkholderiales</taxon>
        <taxon>Oxalobacteraceae</taxon>
        <taxon>Noviherbaspirillum</taxon>
    </lineage>
</organism>
<protein>
    <submittedName>
        <fullName evidence="2">Uncharacterized protein</fullName>
    </submittedName>
</protein>
<name>A0A6B3SV38_9BURK</name>
<sequence>MRITAADGSLLDIMQAGAAYMGGTATAATEAIASSLGTVTTSAIAGAAGSVASQVVGNAIGAQDGFSLQSVALGAIGAGVSAGMEGLASNAVVRAAAGNAVSQGIGMVTGLRSEFSWTSVVASAIGAGVGGMAQQGMEGAFKGSTWDPLMQRMATGAASGMASGIAESRVQNGRVSGTQAMIDAFRGGMQEGLREAGNATSTDMSQQERLLMGYRLKEIVNTDGGDAWLSTSRADFSVEGRAPKYSHDEYAQDLAREKSLFSRQEPLANFDDGMSLIYARRENRTVGSSAVEAMALSDRVNGGMVDFSGLDEMVHLVDMHNQGIIAKASESGISLRPTVENSDRLGLYDWSSSGQGHYEQGEAPDELGNNGGGRTESLWVSDYPMPYSKQMNHVSEVAKGFIPGLINGVPKTVMSVTSTIWEGAQMQGLIEAGVDPSDAYQIAKQSTQYWSDGEVIPYANNEQRLGGFAGKIYSPFVYTKGAQLASFAARVVPELFRSVPNEFGQFPIADAPSAGVNWRTITGNASSRAEGIVTAYRVEGISNQRLVINEAGEVSLIPNKGQIIWINFGQEGRAMQYLQTKIDKGLVGAELKSFEVDVEFLETVRSKAVPEKFSRLNPDNPIISRDPYPDQYGIPNTTAVSMRNE</sequence>
<dbReference type="AlphaFoldDB" id="A0A6B3SV38"/>
<dbReference type="Proteomes" id="UP000482155">
    <property type="component" value="Unassembled WGS sequence"/>
</dbReference>
<comment type="caution">
    <text evidence="2">The sequence shown here is derived from an EMBL/GenBank/DDBJ whole genome shotgun (WGS) entry which is preliminary data.</text>
</comment>
<reference evidence="2 3" key="1">
    <citation type="submission" date="2020-02" db="EMBL/GenBank/DDBJ databases">
        <authorList>
            <person name="Kim M.K."/>
        </authorList>
    </citation>
    <scope>NUCLEOTIDE SEQUENCE [LARGE SCALE GENOMIC DNA]</scope>
    <source>
        <strain evidence="2 3">17J57-3</strain>
    </source>
</reference>
<proteinExistence type="predicted"/>
<gene>
    <name evidence="2" type="ORF">G3574_26210</name>
</gene>
<feature type="region of interest" description="Disordered" evidence="1">
    <location>
        <begin position="618"/>
        <end position="645"/>
    </location>
</feature>
<feature type="region of interest" description="Disordered" evidence="1">
    <location>
        <begin position="351"/>
        <end position="374"/>
    </location>
</feature>
<keyword evidence="3" id="KW-1185">Reference proteome</keyword>
<feature type="compositionally biased region" description="Polar residues" evidence="1">
    <location>
        <begin position="634"/>
        <end position="645"/>
    </location>
</feature>
<evidence type="ECO:0000256" key="1">
    <source>
        <dbReference type="SAM" id="MobiDB-lite"/>
    </source>
</evidence>
<dbReference type="EMBL" id="JAAIVB010000083">
    <property type="protein sequence ID" value="NEX64587.1"/>
    <property type="molecule type" value="Genomic_DNA"/>
</dbReference>
<accession>A0A6B3SV38</accession>
<evidence type="ECO:0000313" key="2">
    <source>
        <dbReference type="EMBL" id="NEX64587.1"/>
    </source>
</evidence>
<dbReference type="RefSeq" id="WP_163968525.1">
    <property type="nucleotide sequence ID" value="NZ_JAAIVB010000083.1"/>
</dbReference>